<dbReference type="Pfam" id="PF00126">
    <property type="entry name" value="HTH_1"/>
    <property type="match status" value="1"/>
</dbReference>
<keyword evidence="7" id="KW-1185">Reference proteome</keyword>
<proteinExistence type="inferred from homology"/>
<accession>A0AAV3X673</accession>
<dbReference type="InterPro" id="IPR058163">
    <property type="entry name" value="LysR-type_TF_proteobact-type"/>
</dbReference>
<protein>
    <submittedName>
        <fullName evidence="6">Transcriptional regulatory protein LysR family</fullName>
    </submittedName>
</protein>
<feature type="domain" description="HTH lysR-type" evidence="5">
    <location>
        <begin position="1"/>
        <end position="59"/>
    </location>
</feature>
<comment type="similarity">
    <text evidence="1">Belongs to the LysR transcriptional regulatory family.</text>
</comment>
<keyword evidence="3" id="KW-0238">DNA-binding</keyword>
<dbReference type="Gene3D" id="3.40.190.290">
    <property type="match status" value="1"/>
</dbReference>
<dbReference type="InterPro" id="IPR036390">
    <property type="entry name" value="WH_DNA-bd_sf"/>
</dbReference>
<name>A0AAV3X673_9CYAN</name>
<dbReference type="GO" id="GO:0006351">
    <property type="term" value="P:DNA-templated transcription"/>
    <property type="evidence" value="ECO:0007669"/>
    <property type="project" value="TreeGrafter"/>
</dbReference>
<dbReference type="SUPFAM" id="SSF53850">
    <property type="entry name" value="Periplasmic binding protein-like II"/>
    <property type="match status" value="1"/>
</dbReference>
<reference evidence="6" key="1">
    <citation type="submission" date="2019-10" db="EMBL/GenBank/DDBJ databases">
        <title>Draft genome sequece of Microseira wollei NIES-4236.</title>
        <authorList>
            <person name="Yamaguchi H."/>
            <person name="Suzuki S."/>
            <person name="Kawachi M."/>
        </authorList>
    </citation>
    <scope>NUCLEOTIDE SEQUENCE</scope>
    <source>
        <strain evidence="6">NIES-4236</strain>
    </source>
</reference>
<evidence type="ECO:0000259" key="5">
    <source>
        <dbReference type="PROSITE" id="PS50931"/>
    </source>
</evidence>
<dbReference type="PANTHER" id="PTHR30537">
    <property type="entry name" value="HTH-TYPE TRANSCRIPTIONAL REGULATOR"/>
    <property type="match status" value="1"/>
</dbReference>
<evidence type="ECO:0000256" key="3">
    <source>
        <dbReference type="ARBA" id="ARBA00023125"/>
    </source>
</evidence>
<comment type="caution">
    <text evidence="6">The sequence shown here is derived from an EMBL/GenBank/DDBJ whole genome shotgun (WGS) entry which is preliminary data.</text>
</comment>
<dbReference type="RefSeq" id="WP_226576940.1">
    <property type="nucleotide sequence ID" value="NZ_BLAY01000017.1"/>
</dbReference>
<dbReference type="InterPro" id="IPR005119">
    <property type="entry name" value="LysR_subst-bd"/>
</dbReference>
<gene>
    <name evidence="6" type="ORF">MiSe_14880</name>
</gene>
<dbReference type="GO" id="GO:0043565">
    <property type="term" value="F:sequence-specific DNA binding"/>
    <property type="evidence" value="ECO:0007669"/>
    <property type="project" value="TreeGrafter"/>
</dbReference>
<dbReference type="PROSITE" id="PS50931">
    <property type="entry name" value="HTH_LYSR"/>
    <property type="match status" value="1"/>
</dbReference>
<evidence type="ECO:0000256" key="4">
    <source>
        <dbReference type="ARBA" id="ARBA00023163"/>
    </source>
</evidence>
<dbReference type="CDD" id="cd08422">
    <property type="entry name" value="PBP2_CrgA_like"/>
    <property type="match status" value="1"/>
</dbReference>
<dbReference type="Pfam" id="PF03466">
    <property type="entry name" value="LysR_substrate"/>
    <property type="match status" value="1"/>
</dbReference>
<dbReference type="Gene3D" id="1.10.10.10">
    <property type="entry name" value="Winged helix-like DNA-binding domain superfamily/Winged helix DNA-binding domain"/>
    <property type="match status" value="1"/>
</dbReference>
<dbReference type="InterPro" id="IPR036388">
    <property type="entry name" value="WH-like_DNA-bd_sf"/>
</dbReference>
<dbReference type="SUPFAM" id="SSF46785">
    <property type="entry name" value="Winged helix' DNA-binding domain"/>
    <property type="match status" value="1"/>
</dbReference>
<evidence type="ECO:0000256" key="1">
    <source>
        <dbReference type="ARBA" id="ARBA00009437"/>
    </source>
</evidence>
<dbReference type="InterPro" id="IPR000847">
    <property type="entry name" value="LysR_HTH_N"/>
</dbReference>
<dbReference type="Proteomes" id="UP001050975">
    <property type="component" value="Unassembled WGS sequence"/>
</dbReference>
<keyword evidence="4" id="KW-0804">Transcription</keyword>
<evidence type="ECO:0000313" key="7">
    <source>
        <dbReference type="Proteomes" id="UP001050975"/>
    </source>
</evidence>
<dbReference type="EMBL" id="BLAY01000017">
    <property type="protein sequence ID" value="GET36736.1"/>
    <property type="molecule type" value="Genomic_DNA"/>
</dbReference>
<dbReference type="FunFam" id="1.10.10.10:FF:000001">
    <property type="entry name" value="LysR family transcriptional regulator"/>
    <property type="match status" value="1"/>
</dbReference>
<keyword evidence="2" id="KW-0805">Transcription regulation</keyword>
<dbReference type="AlphaFoldDB" id="A0AAV3X673"/>
<dbReference type="PANTHER" id="PTHR30537:SF5">
    <property type="entry name" value="HTH-TYPE TRANSCRIPTIONAL ACTIVATOR TTDR-RELATED"/>
    <property type="match status" value="1"/>
</dbReference>
<evidence type="ECO:0000256" key="2">
    <source>
        <dbReference type="ARBA" id="ARBA00023015"/>
    </source>
</evidence>
<dbReference type="FunFam" id="3.40.190.290:FF:000001">
    <property type="entry name" value="Transcriptional regulator, LysR family"/>
    <property type="match status" value="1"/>
</dbReference>
<evidence type="ECO:0000313" key="6">
    <source>
        <dbReference type="EMBL" id="GET36736.1"/>
    </source>
</evidence>
<dbReference type="GO" id="GO:0003700">
    <property type="term" value="F:DNA-binding transcription factor activity"/>
    <property type="evidence" value="ECO:0007669"/>
    <property type="project" value="InterPro"/>
</dbReference>
<organism evidence="6 7">
    <name type="scientific">Microseira wollei NIES-4236</name>
    <dbReference type="NCBI Taxonomy" id="2530354"/>
    <lineage>
        <taxon>Bacteria</taxon>
        <taxon>Bacillati</taxon>
        <taxon>Cyanobacteriota</taxon>
        <taxon>Cyanophyceae</taxon>
        <taxon>Oscillatoriophycideae</taxon>
        <taxon>Aerosakkonematales</taxon>
        <taxon>Aerosakkonemataceae</taxon>
        <taxon>Microseira</taxon>
    </lineage>
</organism>
<sequence>MDQFAAMRAFVKVVETGGFSEASRQLDLAVSSVTRQVNSLEEMLNTQLLNRSTRSITLTPQGRQYYEKAVRILQDVEEANACVMEGSDVPRGLLKVSMPVAFGRLHVAPILRDFLAQYPEVKLELRLSDGLANLVEDELDMVIRIGNLDRSGATLIVRKLASHTRLVCGSPDYFKQYGKPTHPNDLVDRNCLLFAYSTGGAVWRFQQDVQMYEVKVNGSLTANNSEVLRQLCLDGAGLILMPTWLVGEDIRAGRLQAVLTDFQVHPQVEMDMGIYALYLPNRRYSLRVKTFIDFLVKRFGNPPYWEETAI</sequence>